<comment type="caution">
    <text evidence="1">The sequence shown here is derived from an EMBL/GenBank/DDBJ whole genome shotgun (WGS) entry which is preliminary data.</text>
</comment>
<sequence length="40" mass="4503">MQHYFETEKAPLCMVPGPTFTVMYISSLRREGGPAIMLAE</sequence>
<organism evidence="1 2">
    <name type="scientific">Giardia duodenalis assemblage B</name>
    <dbReference type="NCBI Taxonomy" id="1394984"/>
    <lineage>
        <taxon>Eukaryota</taxon>
        <taxon>Metamonada</taxon>
        <taxon>Diplomonadida</taxon>
        <taxon>Hexamitidae</taxon>
        <taxon>Giardiinae</taxon>
        <taxon>Giardia</taxon>
    </lineage>
</organism>
<evidence type="ECO:0000313" key="2">
    <source>
        <dbReference type="Proteomes" id="UP000070089"/>
    </source>
</evidence>
<dbReference type="AlphaFoldDB" id="A0A132NVP6"/>
<reference evidence="1 2" key="1">
    <citation type="journal article" date="2015" name="Mol. Biochem. Parasitol.">
        <title>Identification of polymorphic genes for use in assemblage B genotyping assays through comparative genomics of multiple assemblage B Giardia duodenalis isolates.</title>
        <authorList>
            <person name="Wielinga C."/>
            <person name="Thompson R.C."/>
            <person name="Monis P."/>
            <person name="Ryan U."/>
        </authorList>
    </citation>
    <scope>NUCLEOTIDE SEQUENCE [LARGE SCALE GENOMIC DNA]</scope>
    <source>
        <strain evidence="1 2">BAH15c1</strain>
    </source>
</reference>
<protein>
    <submittedName>
        <fullName evidence="1">Short chain dehydrogenase</fullName>
    </submittedName>
</protein>
<name>A0A132NVP6_GIAIN</name>
<proteinExistence type="predicted"/>
<accession>A0A132NVP6</accession>
<dbReference type="Proteomes" id="UP000070089">
    <property type="component" value="Unassembled WGS sequence"/>
</dbReference>
<dbReference type="EMBL" id="JXTI01000042">
    <property type="protein sequence ID" value="KWX14156.1"/>
    <property type="molecule type" value="Genomic_DNA"/>
</dbReference>
<gene>
    <name evidence="1" type="ORF">QR46_1853</name>
</gene>
<evidence type="ECO:0000313" key="1">
    <source>
        <dbReference type="EMBL" id="KWX14156.1"/>
    </source>
</evidence>
<dbReference type="VEuPathDB" id="GiardiaDB:QR46_1853"/>